<accession>A0ACC0U9B9</accession>
<organism evidence="1 2">
    <name type="scientific">Russula earlei</name>
    <dbReference type="NCBI Taxonomy" id="71964"/>
    <lineage>
        <taxon>Eukaryota</taxon>
        <taxon>Fungi</taxon>
        <taxon>Dikarya</taxon>
        <taxon>Basidiomycota</taxon>
        <taxon>Agaricomycotina</taxon>
        <taxon>Agaricomycetes</taxon>
        <taxon>Russulales</taxon>
        <taxon>Russulaceae</taxon>
        <taxon>Russula</taxon>
    </lineage>
</organism>
<keyword evidence="2" id="KW-1185">Reference proteome</keyword>
<dbReference type="EMBL" id="JAGFNK010000110">
    <property type="protein sequence ID" value="KAI9507826.1"/>
    <property type="molecule type" value="Genomic_DNA"/>
</dbReference>
<reference evidence="1" key="1">
    <citation type="submission" date="2021-03" db="EMBL/GenBank/DDBJ databases">
        <title>Evolutionary priming and transition to the ectomycorrhizal habit in an iconic lineage of mushroom-forming fungi: is preadaptation a requirement?</title>
        <authorList>
            <consortium name="DOE Joint Genome Institute"/>
            <person name="Looney B.P."/>
            <person name="Miyauchi S."/>
            <person name="Morin E."/>
            <person name="Drula E."/>
            <person name="Courty P.E."/>
            <person name="Chicoki N."/>
            <person name="Fauchery L."/>
            <person name="Kohler A."/>
            <person name="Kuo A."/>
            <person name="LaButti K."/>
            <person name="Pangilinan J."/>
            <person name="Lipzen A."/>
            <person name="Riley R."/>
            <person name="Andreopoulos W."/>
            <person name="He G."/>
            <person name="Johnson J."/>
            <person name="Barry K.W."/>
            <person name="Grigoriev I.V."/>
            <person name="Nagy L."/>
            <person name="Hibbett D."/>
            <person name="Henrissat B."/>
            <person name="Matheny P.B."/>
            <person name="Labbe J."/>
            <person name="Martin A.F."/>
        </authorList>
    </citation>
    <scope>NUCLEOTIDE SEQUENCE</scope>
    <source>
        <strain evidence="1">BPL698</strain>
    </source>
</reference>
<name>A0ACC0U9B9_9AGAM</name>
<evidence type="ECO:0000313" key="2">
    <source>
        <dbReference type="Proteomes" id="UP001207468"/>
    </source>
</evidence>
<sequence length="156" mass="17653">MFRENRRRPFLSSEVRCTGLDRQLSSLAQVCRSSLLDPISALVLLEIWDFPPPSQSYWDGHTETARWLDLLEPFAAVEDLRLGHDVVLHVCRALEAVAEGVGIFPALQNIFLDPPPFIRIYEPRARRPVPSFLERIVAARNLSGHFCGHPPLGSRT</sequence>
<gene>
    <name evidence="1" type="ORF">F5148DRAFT_63416</name>
</gene>
<protein>
    <submittedName>
        <fullName evidence="1">Uncharacterized protein</fullName>
    </submittedName>
</protein>
<evidence type="ECO:0000313" key="1">
    <source>
        <dbReference type="EMBL" id="KAI9507826.1"/>
    </source>
</evidence>
<comment type="caution">
    <text evidence="1">The sequence shown here is derived from an EMBL/GenBank/DDBJ whole genome shotgun (WGS) entry which is preliminary data.</text>
</comment>
<proteinExistence type="predicted"/>
<dbReference type="Proteomes" id="UP001207468">
    <property type="component" value="Unassembled WGS sequence"/>
</dbReference>